<dbReference type="Pfam" id="PF01008">
    <property type="entry name" value="IF-2B"/>
    <property type="match status" value="1"/>
</dbReference>
<dbReference type="InterPro" id="IPR042529">
    <property type="entry name" value="IF_2B-like_C"/>
</dbReference>
<reference evidence="10" key="1">
    <citation type="submission" date="2021-01" db="EMBL/GenBank/DDBJ databases">
        <authorList>
            <person name="Corre E."/>
            <person name="Pelletier E."/>
            <person name="Niang G."/>
            <person name="Scheremetjew M."/>
            <person name="Finn R."/>
            <person name="Kale V."/>
            <person name="Holt S."/>
            <person name="Cochrane G."/>
            <person name="Meng A."/>
            <person name="Brown T."/>
            <person name="Cohen L."/>
        </authorList>
    </citation>
    <scope>NUCLEOTIDE SEQUENCE</scope>
    <source>
        <strain evidence="10">CCMP1381</strain>
    </source>
</reference>
<dbReference type="GO" id="GO:0005829">
    <property type="term" value="C:cytosol"/>
    <property type="evidence" value="ECO:0007669"/>
    <property type="project" value="UniProtKB-SubCell"/>
</dbReference>
<keyword evidence="4" id="KW-0396">Initiation factor</keyword>
<dbReference type="EMBL" id="HBGS01040438">
    <property type="protein sequence ID" value="CAD9449561.1"/>
    <property type="molecule type" value="Transcribed_RNA"/>
</dbReference>
<dbReference type="Gene3D" id="1.20.120.1070">
    <property type="entry name" value="Translation initiation factor eIF-2B, N-terminal domain"/>
    <property type="match status" value="1"/>
</dbReference>
<evidence type="ECO:0000256" key="2">
    <source>
        <dbReference type="ARBA" id="ARBA00007251"/>
    </source>
</evidence>
<evidence type="ECO:0000313" key="10">
    <source>
        <dbReference type="EMBL" id="CAD9449561.1"/>
    </source>
</evidence>
<dbReference type="PANTHER" id="PTHR45860:SF1">
    <property type="entry name" value="TRANSLATION INITIATION FACTOR EIF-2B SUBUNIT ALPHA"/>
    <property type="match status" value="1"/>
</dbReference>
<dbReference type="GO" id="GO:0003743">
    <property type="term" value="F:translation initiation factor activity"/>
    <property type="evidence" value="ECO:0007669"/>
    <property type="project" value="UniProtKB-KW"/>
</dbReference>
<sequence>MTSLVNHEEAAVVRNFRDICNEVPDGEPNDSLSVIAIKALLRLLEHSTASTMMGLQEELELATTKLLDFFDSSDSQYTVASSKTALSLRSGCELFVRHVTRTVDDFPGDFQACKEALLRRGGAFAQLTERSRLTISRLGHPFIRHGSVVLTHGRSRVVEAVLMAAVQQGKHFHVIVTECSAIANEAQDQARFYSGAGLPVTVVTDAAVATIMQRVDMVIVGAEAVVESGGVVNRTGTYQIGIVCAALKKPLYVAAESYKFARLYPLDQRDLPKTVTRNSSCVLEHLKLPDGVGALVPKCDYTPANYITLLFTDLGVLTPAAVSDELIKLYQ</sequence>
<comment type="subcellular location">
    <subcellularLocation>
        <location evidence="1">Cytoplasm</location>
        <location evidence="1">Cytosol</location>
    </subcellularLocation>
</comment>
<evidence type="ECO:0000256" key="6">
    <source>
        <dbReference type="ARBA" id="ARBA00044208"/>
    </source>
</evidence>
<dbReference type="GO" id="GO:0005851">
    <property type="term" value="C:eukaryotic translation initiation factor 2B complex"/>
    <property type="evidence" value="ECO:0007669"/>
    <property type="project" value="TreeGrafter"/>
</dbReference>
<evidence type="ECO:0000256" key="9">
    <source>
        <dbReference type="RuleBase" id="RU003814"/>
    </source>
</evidence>
<dbReference type="Gene3D" id="3.40.50.10470">
    <property type="entry name" value="Translation initiation factor eif-2b, domain 2"/>
    <property type="match status" value="1"/>
</dbReference>
<name>A0A7S2DB61_9STRA</name>
<protein>
    <recommendedName>
        <fullName evidence="6">Translation initiation factor eIF2B subunit alpha</fullName>
    </recommendedName>
    <alternativeName>
        <fullName evidence="7">eIF2B GDP-GTP exchange factor subunit alpha</fullName>
    </alternativeName>
</protein>
<keyword evidence="5" id="KW-0648">Protein biosynthesis</keyword>
<evidence type="ECO:0000256" key="3">
    <source>
        <dbReference type="ARBA" id="ARBA00022490"/>
    </source>
</evidence>
<comment type="subunit">
    <text evidence="8">Component of the translation initiation factor 2B (eIF2B) complex which is a heterodecamer of two sets of five different subunits: alpha, beta, gamma, delta and epsilon. Subunits alpha, beta and delta comprise a regulatory subcomplex and subunits epsilon and gamma comprise a catalytic subcomplex. Within the complex, the hexameric regulatory complex resides at the center, with the two heterodimeric catalytic subcomplexes bound on opposite sides.</text>
</comment>
<dbReference type="InterPro" id="IPR000649">
    <property type="entry name" value="IF-2B-related"/>
</dbReference>
<comment type="similarity">
    <text evidence="2 9">Belongs to the eIF-2B alpha/beta/delta subunits family.</text>
</comment>
<evidence type="ECO:0000256" key="1">
    <source>
        <dbReference type="ARBA" id="ARBA00004514"/>
    </source>
</evidence>
<accession>A0A7S2DB61</accession>
<evidence type="ECO:0000256" key="4">
    <source>
        <dbReference type="ARBA" id="ARBA00022540"/>
    </source>
</evidence>
<proteinExistence type="inferred from homology"/>
<dbReference type="InterPro" id="IPR042528">
    <property type="entry name" value="elF-2B_alpha_N"/>
</dbReference>
<evidence type="ECO:0000256" key="7">
    <source>
        <dbReference type="ARBA" id="ARBA00044236"/>
    </source>
</evidence>
<keyword evidence="3" id="KW-0963">Cytoplasm</keyword>
<organism evidence="10">
    <name type="scientific">Octactis speculum</name>
    <dbReference type="NCBI Taxonomy" id="3111310"/>
    <lineage>
        <taxon>Eukaryota</taxon>
        <taxon>Sar</taxon>
        <taxon>Stramenopiles</taxon>
        <taxon>Ochrophyta</taxon>
        <taxon>Dictyochophyceae</taxon>
        <taxon>Dictyochales</taxon>
        <taxon>Dictyochaceae</taxon>
        <taxon>Octactis</taxon>
    </lineage>
</organism>
<dbReference type="PANTHER" id="PTHR45860">
    <property type="entry name" value="TRANSLATION INITIATION FACTOR EIF-2B SUBUNIT ALPHA"/>
    <property type="match status" value="1"/>
</dbReference>
<dbReference type="GO" id="GO:0005085">
    <property type="term" value="F:guanyl-nucleotide exchange factor activity"/>
    <property type="evidence" value="ECO:0007669"/>
    <property type="project" value="TreeGrafter"/>
</dbReference>
<gene>
    <name evidence="10" type="ORF">DSPE1174_LOCUS20793</name>
</gene>
<evidence type="ECO:0000256" key="8">
    <source>
        <dbReference type="ARBA" id="ARBA00046432"/>
    </source>
</evidence>
<evidence type="ECO:0000256" key="5">
    <source>
        <dbReference type="ARBA" id="ARBA00022917"/>
    </source>
</evidence>
<dbReference type="AlphaFoldDB" id="A0A7S2DB61"/>
<dbReference type="SUPFAM" id="SSF100950">
    <property type="entry name" value="NagB/RpiA/CoA transferase-like"/>
    <property type="match status" value="1"/>
</dbReference>
<dbReference type="InterPro" id="IPR037171">
    <property type="entry name" value="NagB/RpiA_transferase-like"/>
</dbReference>
<dbReference type="InterPro" id="IPR051501">
    <property type="entry name" value="eIF2B_alpha/beta/delta"/>
</dbReference>